<accession>A0A194W6B1</accession>
<protein>
    <submittedName>
        <fullName evidence="3">Uncharacterized protein</fullName>
    </submittedName>
</protein>
<gene>
    <name evidence="3" type="ORF">VM1G_08101</name>
</gene>
<evidence type="ECO:0000256" key="1">
    <source>
        <dbReference type="SAM" id="MobiDB-lite"/>
    </source>
</evidence>
<evidence type="ECO:0000256" key="2">
    <source>
        <dbReference type="SAM" id="SignalP"/>
    </source>
</evidence>
<proteinExistence type="predicted"/>
<evidence type="ECO:0000313" key="3">
    <source>
        <dbReference type="EMBL" id="KUI72014.1"/>
    </source>
</evidence>
<organism evidence="3 4">
    <name type="scientific">Cytospora mali</name>
    <name type="common">Apple Valsa canker fungus</name>
    <name type="synonym">Valsa mali</name>
    <dbReference type="NCBI Taxonomy" id="578113"/>
    <lineage>
        <taxon>Eukaryota</taxon>
        <taxon>Fungi</taxon>
        <taxon>Dikarya</taxon>
        <taxon>Ascomycota</taxon>
        <taxon>Pezizomycotina</taxon>
        <taxon>Sordariomycetes</taxon>
        <taxon>Sordariomycetidae</taxon>
        <taxon>Diaporthales</taxon>
        <taxon>Cytosporaceae</taxon>
        <taxon>Cytospora</taxon>
    </lineage>
</organism>
<name>A0A194W6B1_CYTMA</name>
<feature type="region of interest" description="Disordered" evidence="1">
    <location>
        <begin position="60"/>
        <end position="82"/>
    </location>
</feature>
<evidence type="ECO:0000313" key="4">
    <source>
        <dbReference type="Proteomes" id="UP000078559"/>
    </source>
</evidence>
<feature type="signal peptide" evidence="2">
    <location>
        <begin position="1"/>
        <end position="17"/>
    </location>
</feature>
<reference evidence="3" key="1">
    <citation type="submission" date="2014-12" db="EMBL/GenBank/DDBJ databases">
        <title>Genome Sequence of Valsa Canker Pathogens Uncovers a Specific Adaption of Colonization on Woody Bark.</title>
        <authorList>
            <person name="Yin Z."/>
            <person name="Liu H."/>
            <person name="Gao X."/>
            <person name="Li Z."/>
            <person name="Song N."/>
            <person name="Ke X."/>
            <person name="Dai Q."/>
            <person name="Wu Y."/>
            <person name="Sun Y."/>
            <person name="Xu J.-R."/>
            <person name="Kang Z.K."/>
            <person name="Wang L."/>
            <person name="Huang L."/>
        </authorList>
    </citation>
    <scope>NUCLEOTIDE SEQUENCE [LARGE SCALE GENOMIC DNA]</scope>
    <source>
        <strain evidence="3">03-8</strain>
    </source>
</reference>
<feature type="chain" id="PRO_5008267163" evidence="2">
    <location>
        <begin position="18"/>
        <end position="82"/>
    </location>
</feature>
<dbReference type="EMBL" id="CM003105">
    <property type="protein sequence ID" value="KUI72014.1"/>
    <property type="molecule type" value="Genomic_DNA"/>
</dbReference>
<feature type="compositionally biased region" description="Acidic residues" evidence="1">
    <location>
        <begin position="73"/>
        <end position="82"/>
    </location>
</feature>
<keyword evidence="4" id="KW-1185">Reference proteome</keyword>
<dbReference type="OrthoDB" id="10395617at2759"/>
<dbReference type="AlphaFoldDB" id="A0A194W6B1"/>
<keyword evidence="2" id="KW-0732">Signal</keyword>
<dbReference type="Proteomes" id="UP000078559">
    <property type="component" value="Chromosome 8"/>
</dbReference>
<sequence>MRCSILLVAVMASTGLTAPVPRGPTQLSPTTKRIVGDRGLHYADISADDDAILYRWVPGYVSDNGEPEKETGSEETTEEAQG</sequence>